<dbReference type="AlphaFoldDB" id="M2QXW3"/>
<dbReference type="Proteomes" id="UP000016930">
    <property type="component" value="Unassembled WGS sequence"/>
</dbReference>
<evidence type="ECO:0000256" key="3">
    <source>
        <dbReference type="ARBA" id="ARBA00022980"/>
    </source>
</evidence>
<accession>M2QXW3</accession>
<comment type="subcellular location">
    <subcellularLocation>
        <location evidence="1">Mitochondrion</location>
    </subcellularLocation>
</comment>
<dbReference type="STRING" id="914234.M2QXW3"/>
<keyword evidence="5" id="KW-0687">Ribonucleoprotein</keyword>
<evidence type="ECO:0000256" key="4">
    <source>
        <dbReference type="ARBA" id="ARBA00023128"/>
    </source>
</evidence>
<comment type="similarity">
    <text evidence="2">Belongs to the mitochondrion-specific ribosomal protein mS23 family.</text>
</comment>
<sequence length="292" mass="33029">MRRLASQVHKQASRLLKESYLKKPPAWYQAVLDNPPLPLPAKAPPSRSEYDLPPQALAESSKPRPPKVQPSKVDYVEDVVRKQFFRDHPFEAFRATSLVEDDTIEEEHPINGLAWMRLRQRGSYPTPEDAVRFAANLHLTHGWVLSDAYAAAIAQFRALRSEQDTQRLFAAREADHYGVKFGPSQIEITFAKEEKALESWGSHGPTAGEQAAQKRWKMVAENTGYGPKWSRGQDYVRLWKEGVRPSYVPQILQSVITPAGLMTVTPEQAEAAKQTELQKLKQDADFMGVLNQ</sequence>
<dbReference type="InterPro" id="IPR016939">
    <property type="entry name" value="Ribosomal_mS23_fun"/>
</dbReference>
<evidence type="ECO:0000256" key="2">
    <source>
        <dbReference type="ARBA" id="ARBA00009864"/>
    </source>
</evidence>
<dbReference type="HOGENOM" id="CLU_068101_0_0_1"/>
<reference evidence="9 10" key="1">
    <citation type="journal article" date="2012" name="Proc. Natl. Acad. Sci. U.S.A.">
        <title>Comparative genomics of Ceriporiopsis subvermispora and Phanerochaete chrysosporium provide insight into selective ligninolysis.</title>
        <authorList>
            <person name="Fernandez-Fueyo E."/>
            <person name="Ruiz-Duenas F.J."/>
            <person name="Ferreira P."/>
            <person name="Floudas D."/>
            <person name="Hibbett D.S."/>
            <person name="Canessa P."/>
            <person name="Larrondo L.F."/>
            <person name="James T.Y."/>
            <person name="Seelenfreund D."/>
            <person name="Lobos S."/>
            <person name="Polanco R."/>
            <person name="Tello M."/>
            <person name="Honda Y."/>
            <person name="Watanabe T."/>
            <person name="Watanabe T."/>
            <person name="Ryu J.S."/>
            <person name="Kubicek C.P."/>
            <person name="Schmoll M."/>
            <person name="Gaskell J."/>
            <person name="Hammel K.E."/>
            <person name="St John F.J."/>
            <person name="Vanden Wymelenberg A."/>
            <person name="Sabat G."/>
            <person name="Splinter BonDurant S."/>
            <person name="Syed K."/>
            <person name="Yadav J.S."/>
            <person name="Doddapaneni H."/>
            <person name="Subramanian V."/>
            <person name="Lavin J.L."/>
            <person name="Oguiza J.A."/>
            <person name="Perez G."/>
            <person name="Pisabarro A.G."/>
            <person name="Ramirez L."/>
            <person name="Santoyo F."/>
            <person name="Master E."/>
            <person name="Coutinho P.M."/>
            <person name="Henrissat B."/>
            <person name="Lombard V."/>
            <person name="Magnuson J.K."/>
            <person name="Kuees U."/>
            <person name="Hori C."/>
            <person name="Igarashi K."/>
            <person name="Samejima M."/>
            <person name="Held B.W."/>
            <person name="Barry K.W."/>
            <person name="LaButti K.M."/>
            <person name="Lapidus A."/>
            <person name="Lindquist E.A."/>
            <person name="Lucas S.M."/>
            <person name="Riley R."/>
            <person name="Salamov A.A."/>
            <person name="Hoffmeister D."/>
            <person name="Schwenk D."/>
            <person name="Hadar Y."/>
            <person name="Yarden O."/>
            <person name="de Vries R.P."/>
            <person name="Wiebenga A."/>
            <person name="Stenlid J."/>
            <person name="Eastwood D."/>
            <person name="Grigoriev I.V."/>
            <person name="Berka R.M."/>
            <person name="Blanchette R.A."/>
            <person name="Kersten P."/>
            <person name="Martinez A.T."/>
            <person name="Vicuna R."/>
            <person name="Cullen D."/>
        </authorList>
    </citation>
    <scope>NUCLEOTIDE SEQUENCE [LARGE SCALE GENOMIC DNA]</scope>
    <source>
        <strain evidence="9 10">B</strain>
    </source>
</reference>
<dbReference type="EMBL" id="KB445791">
    <property type="protein sequence ID" value="EMD41953.1"/>
    <property type="molecule type" value="Genomic_DNA"/>
</dbReference>
<dbReference type="OrthoDB" id="5542239at2759"/>
<evidence type="ECO:0000256" key="8">
    <source>
        <dbReference type="SAM" id="MobiDB-lite"/>
    </source>
</evidence>
<proteinExistence type="inferred from homology"/>
<evidence type="ECO:0000313" key="9">
    <source>
        <dbReference type="EMBL" id="EMD41953.1"/>
    </source>
</evidence>
<keyword evidence="4" id="KW-0496">Mitochondrion</keyword>
<dbReference type="GO" id="GO:0003735">
    <property type="term" value="F:structural constituent of ribosome"/>
    <property type="evidence" value="ECO:0007669"/>
    <property type="project" value="InterPro"/>
</dbReference>
<evidence type="ECO:0000256" key="6">
    <source>
        <dbReference type="ARBA" id="ARBA00035137"/>
    </source>
</evidence>
<dbReference type="Pfam" id="PF13741">
    <property type="entry name" value="MRP-S25"/>
    <property type="match status" value="1"/>
</dbReference>
<evidence type="ECO:0000256" key="1">
    <source>
        <dbReference type="ARBA" id="ARBA00004173"/>
    </source>
</evidence>
<protein>
    <recommendedName>
        <fullName evidence="6">Small ribosomal subunit protein mS23</fullName>
    </recommendedName>
    <alternativeName>
        <fullName evidence="7">37S ribosomal protein S25, mitochondrial</fullName>
    </alternativeName>
</protein>
<evidence type="ECO:0000256" key="7">
    <source>
        <dbReference type="ARBA" id="ARBA00035421"/>
    </source>
</evidence>
<keyword evidence="10" id="KW-1185">Reference proteome</keyword>
<gene>
    <name evidence="9" type="ORF">CERSUDRAFT_90542</name>
</gene>
<organism evidence="9 10">
    <name type="scientific">Ceriporiopsis subvermispora (strain B)</name>
    <name type="common">White-rot fungus</name>
    <name type="synonym">Gelatoporia subvermispora</name>
    <dbReference type="NCBI Taxonomy" id="914234"/>
    <lineage>
        <taxon>Eukaryota</taxon>
        <taxon>Fungi</taxon>
        <taxon>Dikarya</taxon>
        <taxon>Basidiomycota</taxon>
        <taxon>Agaricomycotina</taxon>
        <taxon>Agaricomycetes</taxon>
        <taxon>Polyporales</taxon>
        <taxon>Gelatoporiaceae</taxon>
        <taxon>Gelatoporia</taxon>
    </lineage>
</organism>
<feature type="region of interest" description="Disordered" evidence="8">
    <location>
        <begin position="32"/>
        <end position="71"/>
    </location>
</feature>
<keyword evidence="3" id="KW-0689">Ribosomal protein</keyword>
<dbReference type="PANTHER" id="PTHR37799:SF1">
    <property type="entry name" value="SMALL RIBOSOMAL SUBUNIT PROTEIN MS23"/>
    <property type="match status" value="1"/>
</dbReference>
<dbReference type="PANTHER" id="PTHR37799">
    <property type="entry name" value="37S RIBOSOMAL PROTEIN S25, MITOCHONDRIAL"/>
    <property type="match status" value="1"/>
</dbReference>
<name>M2QXW3_CERS8</name>
<evidence type="ECO:0000313" key="10">
    <source>
        <dbReference type="Proteomes" id="UP000016930"/>
    </source>
</evidence>
<dbReference type="GO" id="GO:0005763">
    <property type="term" value="C:mitochondrial small ribosomal subunit"/>
    <property type="evidence" value="ECO:0007669"/>
    <property type="project" value="InterPro"/>
</dbReference>
<evidence type="ECO:0000256" key="5">
    <source>
        <dbReference type="ARBA" id="ARBA00023274"/>
    </source>
</evidence>